<evidence type="ECO:0000313" key="4">
    <source>
        <dbReference type="Proteomes" id="UP000245699"/>
    </source>
</evidence>
<evidence type="ECO:0000313" key="3">
    <source>
        <dbReference type="EMBL" id="PVU99643.1"/>
    </source>
</evidence>
<proteinExistence type="predicted"/>
<feature type="compositionally biased region" description="Low complexity" evidence="1">
    <location>
        <begin position="202"/>
        <end position="292"/>
    </location>
</feature>
<organism evidence="3 4">
    <name type="scientific">Furculomyces boomerangus</name>
    <dbReference type="NCBI Taxonomy" id="61424"/>
    <lineage>
        <taxon>Eukaryota</taxon>
        <taxon>Fungi</taxon>
        <taxon>Fungi incertae sedis</taxon>
        <taxon>Zoopagomycota</taxon>
        <taxon>Kickxellomycotina</taxon>
        <taxon>Harpellomycetes</taxon>
        <taxon>Harpellales</taxon>
        <taxon>Harpellaceae</taxon>
        <taxon>Furculomyces</taxon>
    </lineage>
</organism>
<dbReference type="EMBL" id="MBFT01000026">
    <property type="protein sequence ID" value="PVU99643.1"/>
    <property type="molecule type" value="Genomic_DNA"/>
</dbReference>
<reference evidence="3 4" key="1">
    <citation type="journal article" date="2018" name="MBio">
        <title>Comparative Genomics Reveals the Core Gene Toolbox for the Fungus-Insect Symbiosis.</title>
        <authorList>
            <person name="Wang Y."/>
            <person name="Stata M."/>
            <person name="Wang W."/>
            <person name="Stajich J.E."/>
            <person name="White M.M."/>
            <person name="Moncalvo J.M."/>
        </authorList>
    </citation>
    <scope>NUCLEOTIDE SEQUENCE [LARGE SCALE GENOMIC DNA]</scope>
    <source>
        <strain evidence="3 4">AUS-77-4</strain>
    </source>
</reference>
<feature type="signal peptide" evidence="2">
    <location>
        <begin position="1"/>
        <end position="26"/>
    </location>
</feature>
<dbReference type="AlphaFoldDB" id="A0A2T9Z4X3"/>
<dbReference type="Proteomes" id="UP000245699">
    <property type="component" value="Unassembled WGS sequence"/>
</dbReference>
<feature type="chain" id="PRO_5015438268" evidence="2">
    <location>
        <begin position="27"/>
        <end position="449"/>
    </location>
</feature>
<accession>A0A2T9Z4X3</accession>
<evidence type="ECO:0000256" key="1">
    <source>
        <dbReference type="SAM" id="MobiDB-lite"/>
    </source>
</evidence>
<keyword evidence="4" id="KW-1185">Reference proteome</keyword>
<feature type="region of interest" description="Disordered" evidence="1">
    <location>
        <begin position="198"/>
        <end position="292"/>
    </location>
</feature>
<name>A0A2T9Z4X3_9FUNG</name>
<gene>
    <name evidence="3" type="ORF">BB559_000546</name>
</gene>
<evidence type="ECO:0000256" key="2">
    <source>
        <dbReference type="SAM" id="SignalP"/>
    </source>
</evidence>
<dbReference type="STRING" id="61424.A0A2T9Z4X3"/>
<keyword evidence="2" id="KW-0732">Signal</keyword>
<comment type="caution">
    <text evidence="3">The sequence shown here is derived from an EMBL/GenBank/DDBJ whole genome shotgun (WGS) entry which is preliminary data.</text>
</comment>
<sequence length="449" mass="49771">MNMTLFNMTPIKLIMVIALFLHKITSSGEQCIYNMDTYSVTQQAEYGSFADSKPIPNPCTNSDYLKISFKTMPLNDMYVRFSSSEYLYPGINSIIGPFSGISSVVFQTDPNNPTQDDWFRKLNTFKTPVNPQIPSEYSVEYSNDEISFSRFINGALNETVTFPNKAGFVKPNFITFSSWFGNITYTPLTFTCTKDCNSNGDTSSSSTSATYSSPTSATYSSPTSATYSSPTSTTYSSTMSSSTYFPTSTTTSSTISSSKYSSIPTPTTNTSKSTQSFKSTSSSKTSSTPQPTQYTQQQLLTLAPYNVPLFSFMNLPLIQNYYYFIPPMCKNYVLSFTADGTQQIGMDILNSLNPLRATAKLTLNRANLSLNTVLANLLNKFGTSTAIASGFNGIGVWQIEKRNGVLTLYLNGNRVTSVPYDFSGKMEYVKFSMSSYKQTNKVYLYCKYA</sequence>
<protein>
    <submittedName>
        <fullName evidence="3">Uncharacterized protein</fullName>
    </submittedName>
</protein>